<dbReference type="PRINTS" id="PR00364">
    <property type="entry name" value="DISEASERSIST"/>
</dbReference>
<keyword evidence="4" id="KW-0611">Plant defense</keyword>
<dbReference type="InterPro" id="IPR041118">
    <property type="entry name" value="Rx_N"/>
</dbReference>
<dbReference type="InterPro" id="IPR058922">
    <property type="entry name" value="WHD_DRP"/>
</dbReference>
<reference evidence="10 12" key="2">
    <citation type="journal article" date="2014" name="BMC Genomics">
        <title>An improved genome release (version Mt4.0) for the model legume Medicago truncatula.</title>
        <authorList>
            <person name="Tang H."/>
            <person name="Krishnakumar V."/>
            <person name="Bidwell S."/>
            <person name="Rosen B."/>
            <person name="Chan A."/>
            <person name="Zhou S."/>
            <person name="Gentzbittel L."/>
            <person name="Childs K.L."/>
            <person name="Yandell M."/>
            <person name="Gundlach H."/>
            <person name="Mayer K.F."/>
            <person name="Schwartz D.C."/>
            <person name="Town C.D."/>
        </authorList>
    </citation>
    <scope>GENOME REANNOTATION</scope>
    <source>
        <strain evidence="11 12">cv. Jemalong A17</strain>
    </source>
</reference>
<dbReference type="EnsemblPlants" id="AES98695">
    <property type="protein sequence ID" value="AES98695"/>
    <property type="gene ID" value="MTR_5g071670"/>
</dbReference>
<name>G7JZM6_MEDTR</name>
<keyword evidence="3" id="KW-0547">Nucleotide-binding</keyword>
<evidence type="ECO:0000259" key="6">
    <source>
        <dbReference type="Pfam" id="PF00931"/>
    </source>
</evidence>
<sequence length="1337" mass="151479">MADPFLGVVFENLISLLQNEFSTISGIKSKAENLSTTLVDIKAVLEDAEKRQVKDNFIKVWLQDLKDAVYVLDDILDECSIKSSRLRKFTSLKFRHKIGNRLKEITGRLDRIAERKNKFSLHTGVTLRESPDQAAEGRQTSSTPLETKVLGRDDDKEKIVQFLLTLAKDSDFISVYPVVGLGGIGKTTLVQLIYNDVRVSRNFDKKIWVCVSETFSVKRILCSIIESITREKCADFDLDVMERKVQGLLQGKIYLLILDDVWNQNEQLEFGLTQDRWDHLKSVLSCGSKGSSILVSTRDEDVATIMGTWETHRLSGLSDSDCWLLFKQHAFRRYKEHTKFVEIGKEIVKKCNGLPLAAKALGGLMSSRNEEKEWLDIKDSELWALPQENSILPALRLSYFYLTPTLKQCFSFCAIFPKDREILKEELIRLWMANEFISSMGNLDVEDVGKMVWKELYQKSFFQDSKMDEYFGDISFKMHDLVHDLAQSVTGKECMYLENANMTNLTKNTHHISFNSENLLSFDEGAFKKVESLRTLFDLENYIPKKHDHFPLNSSLRVLSTSSLQGPVWSLIHLRYLELCSLDIKKLPNSIYNLQKLEILKIKYCRELSCLPKRLVCLQNLRHIVIEGCGSLFRMFPNIGKLTCLRTLSVYIVSLEKGNSLTELHDLNLGGKLSIKGLNNVGSLSEAEAANLKGKKDLHELCLSWISQQESIIRSEQLLEELQPHSNLKCLDINCYDGLSLPSWIIILSNLISLKLGDCNKIVRLPLFGKLPSLKKLRVYGMNNLKYLDDDESEDGMEVRAFPSLEVLELHGLPNIEGLLKVERGEMFPCLSSLDIWKCPKLGLPCLPSLKDLGVDGRNNELLRSISTFRGLTQLTLNSGEGITSLPEEMFKNLTSLQSLFVTFLPQLESLPEQNWEGLQSLRALLIWGCRGLRCLPEGIRHLTSLELLSIIDCPTLKERCKEGTGEDWDKIAHIPRIELIDAFLLSSFEGLPLTQGWGPQIKGLTGTNVPNDEDGMVRVGAQCTIESLMIRSQPMHIVRNEALCLSFLLTKGSTVMLGMLPTKDRKSADMLWNAAESQPCLCWTMLIDQVVSTASPESKRCHLFLFEIWILLNATNSDPCQKDSGSSLEIGYSLAELHDLKLGGKLSITCLENVGSLSEAREANLQDKKELQEICFSWNIRCKAKTPATSTEEVLEVLQSHSNLKILKIHGYDGLHLPCWIQIQSTLAVLTLSYCRNCVWLPSLAKLPSLRKLQLWYMDNVQYVNDEESSDGVEVRGFPSLEDLLLVNALPSEAFNLALEHLGIHHCCELDSLPEQLFEGLLYDPFEPWRLLSVKD</sequence>
<dbReference type="PANTHER" id="PTHR36766:SF42">
    <property type="entry name" value="NB-ARC DOMAIN DISEASE RESISTANCE PROTEIN"/>
    <property type="match status" value="1"/>
</dbReference>
<dbReference type="SUPFAM" id="SSF52540">
    <property type="entry name" value="P-loop containing nucleoside triphosphate hydrolases"/>
    <property type="match status" value="1"/>
</dbReference>
<evidence type="ECO:0000256" key="2">
    <source>
        <dbReference type="ARBA" id="ARBA00022737"/>
    </source>
</evidence>
<dbReference type="Gene3D" id="1.10.10.10">
    <property type="entry name" value="Winged helix-like DNA-binding domain superfamily/Winged helix DNA-binding domain"/>
    <property type="match status" value="1"/>
</dbReference>
<dbReference type="InterPro" id="IPR002182">
    <property type="entry name" value="NB-ARC"/>
</dbReference>
<gene>
    <name evidence="10" type="ordered locus">MTR_5g071670</name>
</gene>
<dbReference type="Pfam" id="PF23559">
    <property type="entry name" value="WHD_DRP"/>
    <property type="match status" value="1"/>
</dbReference>
<protein>
    <submittedName>
        <fullName evidence="10">Disease resistance protein RGA4</fullName>
    </submittedName>
</protein>
<dbReference type="GO" id="GO:0005524">
    <property type="term" value="F:ATP binding"/>
    <property type="evidence" value="ECO:0007669"/>
    <property type="project" value="UniProtKB-KW"/>
</dbReference>
<reference evidence="10 12" key="1">
    <citation type="journal article" date="2011" name="Nature">
        <title>The Medicago genome provides insight into the evolution of rhizobial symbioses.</title>
        <authorList>
            <person name="Young N.D."/>
            <person name="Debelle F."/>
            <person name="Oldroyd G.E."/>
            <person name="Geurts R."/>
            <person name="Cannon S.B."/>
            <person name="Udvardi M.K."/>
            <person name="Benedito V.A."/>
            <person name="Mayer K.F."/>
            <person name="Gouzy J."/>
            <person name="Schoof H."/>
            <person name="Van de Peer Y."/>
            <person name="Proost S."/>
            <person name="Cook D.R."/>
            <person name="Meyers B.C."/>
            <person name="Spannagl M."/>
            <person name="Cheung F."/>
            <person name="De Mita S."/>
            <person name="Krishnakumar V."/>
            <person name="Gundlach H."/>
            <person name="Zhou S."/>
            <person name="Mudge J."/>
            <person name="Bharti A.K."/>
            <person name="Murray J.D."/>
            <person name="Naoumkina M.A."/>
            <person name="Rosen B."/>
            <person name="Silverstein K.A."/>
            <person name="Tang H."/>
            <person name="Rombauts S."/>
            <person name="Zhao P.X."/>
            <person name="Zhou P."/>
            <person name="Barbe V."/>
            <person name="Bardou P."/>
            <person name="Bechner M."/>
            <person name="Bellec A."/>
            <person name="Berger A."/>
            <person name="Berges H."/>
            <person name="Bidwell S."/>
            <person name="Bisseling T."/>
            <person name="Choisne N."/>
            <person name="Couloux A."/>
            <person name="Denny R."/>
            <person name="Deshpande S."/>
            <person name="Dai X."/>
            <person name="Doyle J.J."/>
            <person name="Dudez A.M."/>
            <person name="Farmer A.D."/>
            <person name="Fouteau S."/>
            <person name="Franken C."/>
            <person name="Gibelin C."/>
            <person name="Gish J."/>
            <person name="Goldstein S."/>
            <person name="Gonzalez A.J."/>
            <person name="Green P.J."/>
            <person name="Hallab A."/>
            <person name="Hartog M."/>
            <person name="Hua A."/>
            <person name="Humphray S.J."/>
            <person name="Jeong D.H."/>
            <person name="Jing Y."/>
            <person name="Jocker A."/>
            <person name="Kenton S.M."/>
            <person name="Kim D.J."/>
            <person name="Klee K."/>
            <person name="Lai H."/>
            <person name="Lang C."/>
            <person name="Lin S."/>
            <person name="Macmil S.L."/>
            <person name="Magdelenat G."/>
            <person name="Matthews L."/>
            <person name="McCorrison J."/>
            <person name="Monaghan E.L."/>
            <person name="Mun J.H."/>
            <person name="Najar F.Z."/>
            <person name="Nicholson C."/>
            <person name="Noirot C."/>
            <person name="O'Bleness M."/>
            <person name="Paule C.R."/>
            <person name="Poulain J."/>
            <person name="Prion F."/>
            <person name="Qin B."/>
            <person name="Qu C."/>
            <person name="Retzel E.F."/>
            <person name="Riddle C."/>
            <person name="Sallet E."/>
            <person name="Samain S."/>
            <person name="Samson N."/>
            <person name="Sanders I."/>
            <person name="Saurat O."/>
            <person name="Scarpelli C."/>
            <person name="Schiex T."/>
            <person name="Segurens B."/>
            <person name="Severin A.J."/>
            <person name="Sherrier D.J."/>
            <person name="Shi R."/>
            <person name="Sims S."/>
            <person name="Singer S.R."/>
            <person name="Sinharoy S."/>
            <person name="Sterck L."/>
            <person name="Viollet A."/>
            <person name="Wang B.B."/>
            <person name="Wang K."/>
            <person name="Wang M."/>
            <person name="Wang X."/>
            <person name="Warfsmann J."/>
            <person name="Weissenbach J."/>
            <person name="White D.D."/>
            <person name="White J.D."/>
            <person name="Wiley G.B."/>
            <person name="Wincker P."/>
            <person name="Xing Y."/>
            <person name="Yang L."/>
            <person name="Yao Z."/>
            <person name="Ying F."/>
            <person name="Zhai J."/>
            <person name="Zhou L."/>
            <person name="Zuber A."/>
            <person name="Denarie J."/>
            <person name="Dixon R.A."/>
            <person name="May G.D."/>
            <person name="Schwartz D.C."/>
            <person name="Rogers J."/>
            <person name="Quetier F."/>
            <person name="Town C.D."/>
            <person name="Roe B.A."/>
        </authorList>
    </citation>
    <scope>NUCLEOTIDE SEQUENCE [LARGE SCALE GENOMIC DNA]</scope>
    <source>
        <strain evidence="10">A17</strain>
        <strain evidence="11 12">cv. Jemalong A17</strain>
    </source>
</reference>
<feature type="domain" description="Disease resistance N-terminal" evidence="7">
    <location>
        <begin position="5"/>
        <end position="93"/>
    </location>
</feature>
<dbReference type="InterPro" id="IPR036388">
    <property type="entry name" value="WH-like_DNA-bd_sf"/>
</dbReference>
<keyword evidence="2" id="KW-0677">Repeat</keyword>
<dbReference type="InterPro" id="IPR032675">
    <property type="entry name" value="LRR_dom_sf"/>
</dbReference>
<dbReference type="GO" id="GO:0051707">
    <property type="term" value="P:response to other organism"/>
    <property type="evidence" value="ECO:0007669"/>
    <property type="project" value="UniProtKB-ARBA"/>
</dbReference>
<dbReference type="FunFam" id="1.10.10.10:FF:000322">
    <property type="entry name" value="Probable disease resistance protein At1g63360"/>
    <property type="match status" value="1"/>
</dbReference>
<accession>A0A0C3XNV8</accession>
<dbReference type="Gene3D" id="1.10.8.430">
    <property type="entry name" value="Helical domain of apoptotic protease-activating factors"/>
    <property type="match status" value="1"/>
</dbReference>
<feature type="domain" description="R13L1/DRL21-like LRR repeat region" evidence="9">
    <location>
        <begin position="1135"/>
        <end position="1258"/>
    </location>
</feature>
<evidence type="ECO:0000256" key="1">
    <source>
        <dbReference type="ARBA" id="ARBA00022614"/>
    </source>
</evidence>
<dbReference type="EMBL" id="CM001221">
    <property type="protein sequence ID" value="AES98695.2"/>
    <property type="molecule type" value="Genomic_DNA"/>
</dbReference>
<dbReference type="Gene3D" id="3.40.50.300">
    <property type="entry name" value="P-loop containing nucleotide triphosphate hydrolases"/>
    <property type="match status" value="1"/>
</dbReference>
<evidence type="ECO:0000313" key="12">
    <source>
        <dbReference type="Proteomes" id="UP000002051"/>
    </source>
</evidence>
<dbReference type="Gene3D" id="3.80.10.10">
    <property type="entry name" value="Ribonuclease Inhibitor"/>
    <property type="match status" value="3"/>
</dbReference>
<dbReference type="InterPro" id="IPR042197">
    <property type="entry name" value="Apaf_helical"/>
</dbReference>
<dbReference type="InterPro" id="IPR027417">
    <property type="entry name" value="P-loop_NTPase"/>
</dbReference>
<evidence type="ECO:0000256" key="5">
    <source>
        <dbReference type="ARBA" id="ARBA00022840"/>
    </source>
</evidence>
<keyword evidence="12" id="KW-1185">Reference proteome</keyword>
<dbReference type="HOGENOM" id="CLU_000837_8_8_1"/>
<evidence type="ECO:0000259" key="7">
    <source>
        <dbReference type="Pfam" id="PF18052"/>
    </source>
</evidence>
<dbReference type="InterPro" id="IPR038005">
    <property type="entry name" value="RX-like_CC"/>
</dbReference>
<feature type="domain" description="Disease resistance protein winged helix" evidence="8">
    <location>
        <begin position="415"/>
        <end position="486"/>
    </location>
</feature>
<feature type="domain" description="R13L1/DRL21-like LRR repeat region" evidence="9">
    <location>
        <begin position="661"/>
        <end position="782"/>
    </location>
</feature>
<evidence type="ECO:0000256" key="4">
    <source>
        <dbReference type="ARBA" id="ARBA00022821"/>
    </source>
</evidence>
<reference evidence="11" key="3">
    <citation type="submission" date="2015-04" db="UniProtKB">
        <authorList>
            <consortium name="EnsemblPlants"/>
        </authorList>
    </citation>
    <scope>IDENTIFICATION</scope>
    <source>
        <strain evidence="11">cv. Jemalong A17</strain>
    </source>
</reference>
<dbReference type="Proteomes" id="UP000002051">
    <property type="component" value="Chromosome 5"/>
</dbReference>
<feature type="domain" description="NB-ARC" evidence="6">
    <location>
        <begin position="153"/>
        <end position="333"/>
    </location>
</feature>
<dbReference type="GO" id="GO:0043531">
    <property type="term" value="F:ADP binding"/>
    <property type="evidence" value="ECO:0007669"/>
    <property type="project" value="InterPro"/>
</dbReference>
<dbReference type="eggNOG" id="KOG4658">
    <property type="taxonomic scope" value="Eukaryota"/>
</dbReference>
<dbReference type="PANTHER" id="PTHR36766">
    <property type="entry name" value="PLANT BROAD-SPECTRUM MILDEW RESISTANCE PROTEIN RPW8"/>
    <property type="match status" value="1"/>
</dbReference>
<dbReference type="InterPro" id="IPR056789">
    <property type="entry name" value="LRR_R13L1-DRL21"/>
</dbReference>
<keyword evidence="1" id="KW-0433">Leucine-rich repeat</keyword>
<evidence type="ECO:0000313" key="10">
    <source>
        <dbReference type="EMBL" id="AES98695.2"/>
    </source>
</evidence>
<evidence type="ECO:0000259" key="9">
    <source>
        <dbReference type="Pfam" id="PF25019"/>
    </source>
</evidence>
<dbReference type="STRING" id="3880.G7JZM6"/>
<keyword evidence="5" id="KW-0067">ATP-binding</keyword>
<proteinExistence type="predicted"/>
<dbReference type="Pfam" id="PF18052">
    <property type="entry name" value="Rx_N"/>
    <property type="match status" value="1"/>
</dbReference>
<evidence type="ECO:0000313" key="11">
    <source>
        <dbReference type="EnsemblPlants" id="AES98695"/>
    </source>
</evidence>
<dbReference type="PaxDb" id="3880-AES98695"/>
<accession>G7JZM6</accession>
<dbReference type="Gene3D" id="1.20.5.4130">
    <property type="match status" value="1"/>
</dbReference>
<dbReference type="GO" id="GO:0006952">
    <property type="term" value="P:defense response"/>
    <property type="evidence" value="ECO:0007669"/>
    <property type="project" value="UniProtKB-KW"/>
</dbReference>
<dbReference type="Pfam" id="PF00931">
    <property type="entry name" value="NB-ARC"/>
    <property type="match status" value="1"/>
</dbReference>
<dbReference type="CDD" id="cd14798">
    <property type="entry name" value="RX-CC_like"/>
    <property type="match status" value="1"/>
</dbReference>
<evidence type="ECO:0000259" key="8">
    <source>
        <dbReference type="Pfam" id="PF23559"/>
    </source>
</evidence>
<evidence type="ECO:0000256" key="3">
    <source>
        <dbReference type="ARBA" id="ARBA00022741"/>
    </source>
</evidence>
<organism evidence="10 12">
    <name type="scientific">Medicago truncatula</name>
    <name type="common">Barrel medic</name>
    <name type="synonym">Medicago tribuloides</name>
    <dbReference type="NCBI Taxonomy" id="3880"/>
    <lineage>
        <taxon>Eukaryota</taxon>
        <taxon>Viridiplantae</taxon>
        <taxon>Streptophyta</taxon>
        <taxon>Embryophyta</taxon>
        <taxon>Tracheophyta</taxon>
        <taxon>Spermatophyta</taxon>
        <taxon>Magnoliopsida</taxon>
        <taxon>eudicotyledons</taxon>
        <taxon>Gunneridae</taxon>
        <taxon>Pentapetalae</taxon>
        <taxon>rosids</taxon>
        <taxon>fabids</taxon>
        <taxon>Fabales</taxon>
        <taxon>Fabaceae</taxon>
        <taxon>Papilionoideae</taxon>
        <taxon>50 kb inversion clade</taxon>
        <taxon>NPAAA clade</taxon>
        <taxon>Hologalegina</taxon>
        <taxon>IRL clade</taxon>
        <taxon>Trifolieae</taxon>
        <taxon>Medicago</taxon>
    </lineage>
</organism>
<dbReference type="Pfam" id="PF25019">
    <property type="entry name" value="LRR_R13L1-DRL21"/>
    <property type="match status" value="2"/>
</dbReference>
<dbReference type="SUPFAM" id="SSF52058">
    <property type="entry name" value="L domain-like"/>
    <property type="match status" value="2"/>
</dbReference>